<evidence type="ECO:0008006" key="3">
    <source>
        <dbReference type="Google" id="ProtNLM"/>
    </source>
</evidence>
<name>F6BLC9_THEXL</name>
<sequence length="90" mass="10426">MINIMVLGLYSLERQALTSLIEKDLGMNVIANAKKIADISTIYYPDIIIICDSSSYNYCLEQFRYIKSKKMNSKIILLFSVRPAWAITWR</sequence>
<dbReference type="HOGENOM" id="CLU_2439831_0_0_9"/>
<evidence type="ECO:0000313" key="2">
    <source>
        <dbReference type="Proteomes" id="UP000007239"/>
    </source>
</evidence>
<evidence type="ECO:0000313" key="1">
    <source>
        <dbReference type="EMBL" id="AEF16105.1"/>
    </source>
</evidence>
<proteinExistence type="predicted"/>
<reference evidence="1" key="1">
    <citation type="submission" date="2011-05" db="EMBL/GenBank/DDBJ databases">
        <title>Complete sequence of Thermoanaerobacterium xylanolyticum LX-11.</title>
        <authorList>
            <consortium name="US DOE Joint Genome Institute"/>
            <person name="Lucas S."/>
            <person name="Han J."/>
            <person name="Lapidus A."/>
            <person name="Cheng J.-F."/>
            <person name="Goodwin L."/>
            <person name="Pitluck S."/>
            <person name="Peters L."/>
            <person name="Mikhailova N."/>
            <person name="Lu M."/>
            <person name="Han C."/>
            <person name="Tapia R."/>
            <person name="Land M."/>
            <person name="Hauser L."/>
            <person name="Kyrpides N."/>
            <person name="Ivanova N."/>
            <person name="Pagani I."/>
            <person name="Hemme C."/>
            <person name="Woyke T."/>
        </authorList>
    </citation>
    <scope>NUCLEOTIDE SEQUENCE</scope>
    <source>
        <strain evidence="1">LX-11</strain>
    </source>
</reference>
<dbReference type="RefSeq" id="WP_013786869.1">
    <property type="nucleotide sequence ID" value="NC_015555.1"/>
</dbReference>
<dbReference type="KEGG" id="txy:Thexy_0041"/>
<protein>
    <recommendedName>
        <fullName evidence="3">Response regulator receiver protein</fullName>
    </recommendedName>
</protein>
<accession>F6BLC9</accession>
<dbReference type="AlphaFoldDB" id="F6BLC9"/>
<dbReference type="EMBL" id="CP002739">
    <property type="protein sequence ID" value="AEF16105.1"/>
    <property type="molecule type" value="Genomic_DNA"/>
</dbReference>
<keyword evidence="2" id="KW-1185">Reference proteome</keyword>
<gene>
    <name evidence="1" type="ordered locus">Thexy_0041</name>
</gene>
<organism evidence="1 2">
    <name type="scientific">Thermoanaerobacterium xylanolyticum (strain ATCC 49914 / DSM 7097 / LX-11)</name>
    <dbReference type="NCBI Taxonomy" id="858215"/>
    <lineage>
        <taxon>Bacteria</taxon>
        <taxon>Bacillati</taxon>
        <taxon>Bacillota</taxon>
        <taxon>Clostridia</taxon>
        <taxon>Thermoanaerobacterales</taxon>
        <taxon>Thermoanaerobacteraceae</taxon>
        <taxon>Thermoanaerobacterium</taxon>
    </lineage>
</organism>
<dbReference type="Proteomes" id="UP000007239">
    <property type="component" value="Chromosome"/>
</dbReference>